<dbReference type="PANTHER" id="PTHR10000:SF8">
    <property type="entry name" value="HAD SUPERFAMILY HYDROLASE-LIKE, TYPE 3"/>
    <property type="match status" value="1"/>
</dbReference>
<dbReference type="NCBIfam" id="NF002245">
    <property type="entry name" value="PRK01158.1"/>
    <property type="match status" value="1"/>
</dbReference>
<dbReference type="EMBL" id="JRHO01000009">
    <property type="protein sequence ID" value="KGK99163.1"/>
    <property type="molecule type" value="Genomic_DNA"/>
</dbReference>
<feature type="binding site" evidence="5">
    <location>
        <position position="11"/>
    </location>
    <ligand>
        <name>Mg(2+)</name>
        <dbReference type="ChEBI" id="CHEBI:18420"/>
    </ligand>
</feature>
<comment type="caution">
    <text evidence="7">The sequence shown here is derived from an EMBL/GenBank/DDBJ whole genome shotgun (WGS) entry which is preliminary data.</text>
</comment>
<dbReference type="RefSeq" id="WP_048193578.1">
    <property type="nucleotide sequence ID" value="NZ_CAAGSM010000002.1"/>
</dbReference>
<dbReference type="EC" id="3.1.3.18" evidence="5 6"/>
<feature type="binding site" evidence="5">
    <location>
        <position position="150"/>
    </location>
    <ligand>
        <name>substrate</name>
    </ligand>
</feature>
<dbReference type="InterPro" id="IPR006382">
    <property type="entry name" value="PGPase"/>
</dbReference>
<dbReference type="NCBIfam" id="TIGR01487">
    <property type="entry name" value="Pglycolate_arch"/>
    <property type="match status" value="1"/>
</dbReference>
<evidence type="ECO:0000256" key="2">
    <source>
        <dbReference type="ARBA" id="ARBA00022801"/>
    </source>
</evidence>
<dbReference type="GO" id="GO:0005829">
    <property type="term" value="C:cytosol"/>
    <property type="evidence" value="ECO:0007669"/>
    <property type="project" value="TreeGrafter"/>
</dbReference>
<keyword evidence="8" id="KW-1185">Reference proteome</keyword>
<comment type="function">
    <text evidence="5">Catalyzes the dephosphorylation of 2-phosphoglycolate.</text>
</comment>
<evidence type="ECO:0000256" key="4">
    <source>
        <dbReference type="ARBA" id="ARBA00023277"/>
    </source>
</evidence>
<dbReference type="SFLD" id="SFLDF00446">
    <property type="entry name" value="phosphoglycolate_phosphatase_3"/>
    <property type="match status" value="1"/>
</dbReference>
<comment type="cofactor">
    <cofactor evidence="5">
        <name>Mg(2+)</name>
        <dbReference type="ChEBI" id="CHEBI:18420"/>
    </cofactor>
</comment>
<keyword evidence="2 5" id="KW-0378">Hydrolase</keyword>
<keyword evidence="4 5" id="KW-0119">Carbohydrate metabolism</keyword>
<dbReference type="Gene3D" id="3.90.1070.10">
    <property type="match status" value="1"/>
</dbReference>
<evidence type="ECO:0000256" key="3">
    <source>
        <dbReference type="ARBA" id="ARBA00022842"/>
    </source>
</evidence>
<dbReference type="PRINTS" id="PR00119">
    <property type="entry name" value="CATATPASE"/>
</dbReference>
<evidence type="ECO:0000256" key="6">
    <source>
        <dbReference type="NCBIfam" id="TIGR01487"/>
    </source>
</evidence>
<dbReference type="InterPro" id="IPR023214">
    <property type="entry name" value="HAD_sf"/>
</dbReference>
<dbReference type="OrthoDB" id="120822at2157"/>
<evidence type="ECO:0000256" key="1">
    <source>
        <dbReference type="ARBA" id="ARBA00022723"/>
    </source>
</evidence>
<dbReference type="AlphaFoldDB" id="A0A099T4T8"/>
<dbReference type="PANTHER" id="PTHR10000">
    <property type="entry name" value="PHOSPHOSERINE PHOSPHATASE"/>
    <property type="match status" value="1"/>
</dbReference>
<comment type="catalytic activity">
    <reaction evidence="5">
        <text>2-phosphoglycolate + H2O = glycolate + phosphate</text>
        <dbReference type="Rhea" id="RHEA:14369"/>
        <dbReference type="ChEBI" id="CHEBI:15377"/>
        <dbReference type="ChEBI" id="CHEBI:29805"/>
        <dbReference type="ChEBI" id="CHEBI:43474"/>
        <dbReference type="ChEBI" id="CHEBI:58033"/>
        <dbReference type="EC" id="3.1.3.18"/>
    </reaction>
</comment>
<reference evidence="7 8" key="1">
    <citation type="submission" date="2014-09" db="EMBL/GenBank/DDBJ databases">
        <title>Draft genome sequence of an obligately methylotrophic methanogen, Methanococcoides methylutens, isolated from marine sediment.</title>
        <authorList>
            <person name="Guan Y."/>
            <person name="Ngugi D.K."/>
            <person name="Blom J."/>
            <person name="Ali S."/>
            <person name="Ferry J.G."/>
            <person name="Stingl U."/>
        </authorList>
    </citation>
    <scope>NUCLEOTIDE SEQUENCE [LARGE SCALE GENOMIC DNA]</scope>
    <source>
        <strain evidence="7 8">DSM 2657</strain>
    </source>
</reference>
<sequence length="227" mass="24498">MVFKALVVDIDGTITNHDRTLDLRVAKKFRELRVPVILSTGNPLCYVHAVARLIGISGMVIAENGGVVSTGFDSSSIIADGMEECEEAYELLSRYFDLVKLDATYRKTEVVLRRGMDVSQLREIVEDNGMGVEIIDTGYAVHIKNSNMNKGTGLHTVAELMGIQASDFLAIGDSCNDAEMMREAGLGIAVGNADDEARQAASMITKASFGEGTLEAIEYALSNGLLE</sequence>
<keyword evidence="3 5" id="KW-0460">Magnesium</keyword>
<accession>A0A099T4T8</accession>
<feature type="active site" description="Nucleophile" evidence="5">
    <location>
        <position position="9"/>
    </location>
</feature>
<dbReference type="SFLD" id="SFLDS00003">
    <property type="entry name" value="Haloacid_Dehalogenase"/>
    <property type="match status" value="1"/>
</dbReference>
<dbReference type="SFLD" id="SFLDG01140">
    <property type="entry name" value="C2.B:_Phosphomannomutase_and_P"/>
    <property type="match status" value="1"/>
</dbReference>
<protein>
    <recommendedName>
        <fullName evidence="5 6">Phosphoglycolate phosphatase</fullName>
        <shortName evidence="5">PGP</shortName>
        <shortName evidence="5">PGPase</shortName>
        <ecNumber evidence="5 6">3.1.3.18</ecNumber>
    </recommendedName>
</protein>
<dbReference type="GO" id="GO:0008967">
    <property type="term" value="F:phosphoglycolate phosphatase activity"/>
    <property type="evidence" value="ECO:0007669"/>
    <property type="project" value="UniProtKB-UniRule"/>
</dbReference>
<feature type="binding site" evidence="5">
    <location>
        <position position="173"/>
    </location>
    <ligand>
        <name>Mg(2+)</name>
        <dbReference type="ChEBI" id="CHEBI:18420"/>
    </ligand>
</feature>
<evidence type="ECO:0000256" key="5">
    <source>
        <dbReference type="HAMAP-Rule" id="MF_01419"/>
    </source>
</evidence>
<dbReference type="HAMAP" id="MF_01419">
    <property type="entry name" value="GPH_hydrolase_arch"/>
    <property type="match status" value="1"/>
</dbReference>
<dbReference type="Proteomes" id="UP000029859">
    <property type="component" value="Unassembled WGS sequence"/>
</dbReference>
<evidence type="ECO:0000313" key="7">
    <source>
        <dbReference type="EMBL" id="KGK99163.1"/>
    </source>
</evidence>
<name>A0A099T4T8_METMT</name>
<keyword evidence="1 5" id="KW-0479">Metal-binding</keyword>
<dbReference type="Pfam" id="PF08282">
    <property type="entry name" value="Hydrolase_3"/>
    <property type="match status" value="2"/>
</dbReference>
<dbReference type="InterPro" id="IPR036412">
    <property type="entry name" value="HAD-like_sf"/>
</dbReference>
<comment type="similarity">
    <text evidence="5">Belongs to the archaeal SPP-like hydrolase family.</text>
</comment>
<proteinExistence type="inferred from homology"/>
<gene>
    <name evidence="7" type="ORF">LI82_03805</name>
</gene>
<dbReference type="SFLD" id="SFLDG01144">
    <property type="entry name" value="C2.B.4:_PGP_Like"/>
    <property type="match status" value="1"/>
</dbReference>
<evidence type="ECO:0000313" key="8">
    <source>
        <dbReference type="Proteomes" id="UP000029859"/>
    </source>
</evidence>
<dbReference type="GO" id="GO:0000287">
    <property type="term" value="F:magnesium ion binding"/>
    <property type="evidence" value="ECO:0007669"/>
    <property type="project" value="InterPro"/>
</dbReference>
<organism evidence="7 8">
    <name type="scientific">Methanococcoides methylutens</name>
    <dbReference type="NCBI Taxonomy" id="2226"/>
    <lineage>
        <taxon>Archaea</taxon>
        <taxon>Methanobacteriati</taxon>
        <taxon>Methanobacteriota</taxon>
        <taxon>Stenosarchaea group</taxon>
        <taxon>Methanomicrobia</taxon>
        <taxon>Methanosarcinales</taxon>
        <taxon>Methanosarcinaceae</taxon>
        <taxon>Methanococcoides</taxon>
    </lineage>
</organism>
<dbReference type="Gene3D" id="3.40.50.1000">
    <property type="entry name" value="HAD superfamily/HAD-like"/>
    <property type="match status" value="1"/>
</dbReference>
<feature type="binding site" evidence="5">
    <location>
        <position position="177"/>
    </location>
    <ligand>
        <name>Mg(2+)</name>
        <dbReference type="ChEBI" id="CHEBI:18420"/>
    </ligand>
</feature>
<feature type="binding site" evidence="5">
    <location>
        <position position="9"/>
    </location>
    <ligand>
        <name>Mg(2+)</name>
        <dbReference type="ChEBI" id="CHEBI:18420"/>
    </ligand>
</feature>
<dbReference type="NCBIfam" id="TIGR01482">
    <property type="entry name" value="SPP-subfamily"/>
    <property type="match status" value="1"/>
</dbReference>
<dbReference type="CDD" id="cd07514">
    <property type="entry name" value="HAD_Pase"/>
    <property type="match status" value="1"/>
</dbReference>
<dbReference type="SUPFAM" id="SSF56784">
    <property type="entry name" value="HAD-like"/>
    <property type="match status" value="1"/>
</dbReference>